<evidence type="ECO:0000313" key="2">
    <source>
        <dbReference type="EMBL" id="CRY83727.1"/>
    </source>
</evidence>
<evidence type="ECO:0000313" key="3">
    <source>
        <dbReference type="Proteomes" id="UP000057820"/>
    </source>
</evidence>
<reference evidence="3" key="1">
    <citation type="submission" date="2015-03" db="EMBL/GenBank/DDBJ databases">
        <authorList>
            <consortium name="Pathogen Informatics"/>
        </authorList>
    </citation>
    <scope>NUCLEOTIDE SEQUENCE [LARGE SCALE GENOMIC DNA]</scope>
    <source>
        <strain evidence="3">NCTC11134</strain>
        <plasmid evidence="3">2</plasmid>
    </source>
</reference>
<dbReference type="SUPFAM" id="SSF141000">
    <property type="entry name" value="Glu-tRNAGln amidotransferase C subunit"/>
    <property type="match status" value="1"/>
</dbReference>
<dbReference type="HAMAP" id="MF_00122">
    <property type="entry name" value="GatC"/>
    <property type="match status" value="1"/>
</dbReference>
<comment type="similarity">
    <text evidence="1">Belongs to the GatC family.</text>
</comment>
<dbReference type="GO" id="GO:0006412">
    <property type="term" value="P:translation"/>
    <property type="evidence" value="ECO:0007669"/>
    <property type="project" value="UniProtKB-UniRule"/>
</dbReference>
<dbReference type="InterPro" id="IPR036113">
    <property type="entry name" value="Asp/Glu-ADT_sf_sub_c"/>
</dbReference>
<dbReference type="GO" id="GO:0006450">
    <property type="term" value="P:regulation of translational fidelity"/>
    <property type="evidence" value="ECO:0007669"/>
    <property type="project" value="InterPro"/>
</dbReference>
<keyword evidence="2" id="KW-0808">Transferase</keyword>
<dbReference type="EC" id="6.3.5.-" evidence="1"/>
<dbReference type="Pfam" id="PF02686">
    <property type="entry name" value="GatC"/>
    <property type="match status" value="1"/>
</dbReference>
<comment type="function">
    <text evidence="1">Allows the formation of correctly charged Asn-tRNA(Asn) or Gln-tRNA(Gln) through the transamidation of misacylated Asp-tRNA(Asn) or Glu-tRNA(Gln) in organisms which lack either or both of asparaginyl-tRNA or glutaminyl-tRNA synthetases. The reaction takes place in the presence of glutamine and ATP through an activated phospho-Asp-tRNA(Asn) or phospho-Glu-tRNA(Gln).</text>
</comment>
<dbReference type="GO" id="GO:0070681">
    <property type="term" value="P:glutaminyl-tRNAGln biosynthesis via transamidation"/>
    <property type="evidence" value="ECO:0007669"/>
    <property type="project" value="TreeGrafter"/>
</dbReference>
<dbReference type="PANTHER" id="PTHR15004">
    <property type="entry name" value="GLUTAMYL-TRNA(GLN) AMIDOTRANSFERASE SUBUNIT C, MITOCHONDRIAL"/>
    <property type="match status" value="1"/>
</dbReference>
<dbReference type="Proteomes" id="UP000057820">
    <property type="component" value="Plasmid 2"/>
</dbReference>
<keyword evidence="2" id="KW-0614">Plasmid</keyword>
<dbReference type="InterPro" id="IPR003837">
    <property type="entry name" value="GatC"/>
</dbReference>
<sequence length="125" mass="13027">MSGRRAGSVGYCLADPHALHAERGPAVPAISRDEVAHLARLSRLALSDAELDQFAGQLDSILSHVRTISEVAAADVPATASPDPVTNVTRPDTVVPGLTPDQALAAAPAVEEQRFMVPQILGEGE</sequence>
<dbReference type="Gene3D" id="1.10.20.60">
    <property type="entry name" value="Glu-tRNAGln amidotransferase C subunit, N-terminal domain"/>
    <property type="match status" value="1"/>
</dbReference>
<geneLocation type="plasmid" evidence="2">
    <name>2</name>
</geneLocation>
<keyword evidence="1 2" id="KW-0436">Ligase</keyword>
<dbReference type="GO" id="GO:0005524">
    <property type="term" value="F:ATP binding"/>
    <property type="evidence" value="ECO:0007669"/>
    <property type="project" value="UniProtKB-KW"/>
</dbReference>
<proteinExistence type="inferred from homology"/>
<keyword evidence="1" id="KW-0067">ATP-binding</keyword>
<dbReference type="PANTHER" id="PTHR15004:SF0">
    <property type="entry name" value="GLUTAMYL-TRNA(GLN) AMIDOTRANSFERASE SUBUNIT C, MITOCHONDRIAL"/>
    <property type="match status" value="1"/>
</dbReference>
<dbReference type="AlphaFoldDB" id="A0A0H5P7S6"/>
<evidence type="ECO:0000256" key="1">
    <source>
        <dbReference type="HAMAP-Rule" id="MF_00122"/>
    </source>
</evidence>
<gene>
    <name evidence="1 2" type="primary">gatC</name>
    <name evidence="2" type="ORF">ERS450000_05651</name>
</gene>
<keyword evidence="1" id="KW-0547">Nucleotide-binding</keyword>
<comment type="catalytic activity">
    <reaction evidence="1">
        <text>L-aspartyl-tRNA(Asn) + L-glutamine + ATP + H2O = L-asparaginyl-tRNA(Asn) + L-glutamate + ADP + phosphate + 2 H(+)</text>
        <dbReference type="Rhea" id="RHEA:14513"/>
        <dbReference type="Rhea" id="RHEA-COMP:9674"/>
        <dbReference type="Rhea" id="RHEA-COMP:9677"/>
        <dbReference type="ChEBI" id="CHEBI:15377"/>
        <dbReference type="ChEBI" id="CHEBI:15378"/>
        <dbReference type="ChEBI" id="CHEBI:29985"/>
        <dbReference type="ChEBI" id="CHEBI:30616"/>
        <dbReference type="ChEBI" id="CHEBI:43474"/>
        <dbReference type="ChEBI" id="CHEBI:58359"/>
        <dbReference type="ChEBI" id="CHEBI:78515"/>
        <dbReference type="ChEBI" id="CHEBI:78516"/>
        <dbReference type="ChEBI" id="CHEBI:456216"/>
    </reaction>
</comment>
<organism evidence="2 3">
    <name type="scientific">Nocardia farcinica</name>
    <dbReference type="NCBI Taxonomy" id="37329"/>
    <lineage>
        <taxon>Bacteria</taxon>
        <taxon>Bacillati</taxon>
        <taxon>Actinomycetota</taxon>
        <taxon>Actinomycetes</taxon>
        <taxon>Mycobacteriales</taxon>
        <taxon>Nocardiaceae</taxon>
        <taxon>Nocardia</taxon>
    </lineage>
</organism>
<dbReference type="NCBIfam" id="TIGR00135">
    <property type="entry name" value="gatC"/>
    <property type="match status" value="1"/>
</dbReference>
<comment type="catalytic activity">
    <reaction evidence="1">
        <text>L-glutamyl-tRNA(Gln) + L-glutamine + ATP + H2O = L-glutaminyl-tRNA(Gln) + L-glutamate + ADP + phosphate + H(+)</text>
        <dbReference type="Rhea" id="RHEA:17521"/>
        <dbReference type="Rhea" id="RHEA-COMP:9681"/>
        <dbReference type="Rhea" id="RHEA-COMP:9684"/>
        <dbReference type="ChEBI" id="CHEBI:15377"/>
        <dbReference type="ChEBI" id="CHEBI:15378"/>
        <dbReference type="ChEBI" id="CHEBI:29985"/>
        <dbReference type="ChEBI" id="CHEBI:30616"/>
        <dbReference type="ChEBI" id="CHEBI:43474"/>
        <dbReference type="ChEBI" id="CHEBI:58359"/>
        <dbReference type="ChEBI" id="CHEBI:78520"/>
        <dbReference type="ChEBI" id="CHEBI:78521"/>
        <dbReference type="ChEBI" id="CHEBI:456216"/>
    </reaction>
</comment>
<dbReference type="GO" id="GO:0016740">
    <property type="term" value="F:transferase activity"/>
    <property type="evidence" value="ECO:0007669"/>
    <property type="project" value="UniProtKB-KW"/>
</dbReference>
<comment type="subunit">
    <text evidence="1">Heterotrimer of A, B and C subunits.</text>
</comment>
<name>A0A0H5P7S6_NOCFR</name>
<protein>
    <recommendedName>
        <fullName evidence="1">Aspartyl/glutamyl-tRNA(Asn/Gln) amidotransferase subunit C</fullName>
        <shortName evidence="1">Asp/Glu-ADT subunit C</shortName>
        <ecNumber evidence="1">6.3.5.-</ecNumber>
    </recommendedName>
</protein>
<dbReference type="KEGG" id="nfr:ERS450000_05651"/>
<dbReference type="GO" id="GO:0050566">
    <property type="term" value="F:asparaginyl-tRNA synthase (glutamine-hydrolyzing) activity"/>
    <property type="evidence" value="ECO:0007669"/>
    <property type="project" value="RHEA"/>
</dbReference>
<dbReference type="EMBL" id="LN868939">
    <property type="protein sequence ID" value="CRY83727.1"/>
    <property type="molecule type" value="Genomic_DNA"/>
</dbReference>
<keyword evidence="1" id="KW-0648">Protein biosynthesis</keyword>
<dbReference type="GO" id="GO:0050567">
    <property type="term" value="F:glutaminyl-tRNA synthase (glutamine-hydrolyzing) activity"/>
    <property type="evidence" value="ECO:0007669"/>
    <property type="project" value="UniProtKB-UniRule"/>
</dbReference>
<accession>A0A0H5P7S6</accession>